<keyword evidence="2" id="KW-0810">Translation regulation</keyword>
<evidence type="ECO:0000313" key="7">
    <source>
        <dbReference type="EMBL" id="KAF2398673.1"/>
    </source>
</evidence>
<dbReference type="Proteomes" id="UP000799640">
    <property type="component" value="Unassembled WGS sequence"/>
</dbReference>
<evidence type="ECO:0000256" key="3">
    <source>
        <dbReference type="ARBA" id="ARBA00022884"/>
    </source>
</evidence>
<dbReference type="EMBL" id="ML996699">
    <property type="protein sequence ID" value="KAF2398673.1"/>
    <property type="molecule type" value="Genomic_DNA"/>
</dbReference>
<evidence type="ECO:0000256" key="1">
    <source>
        <dbReference type="ARBA" id="ARBA00022540"/>
    </source>
</evidence>
<dbReference type="PANTHER" id="PTHR11960">
    <property type="entry name" value="EUKARYOTIC TRANSLATION INITIATION FACTOR 4E RELATED"/>
    <property type="match status" value="1"/>
</dbReference>
<dbReference type="AlphaFoldDB" id="A0A6G1HRJ1"/>
<evidence type="ECO:0000256" key="5">
    <source>
        <dbReference type="RuleBase" id="RU004374"/>
    </source>
</evidence>
<keyword evidence="3 5" id="KW-0694">RNA-binding</keyword>
<accession>A0A6G1HRJ1</accession>
<organism evidence="7 8">
    <name type="scientific">Trichodelitschia bisporula</name>
    <dbReference type="NCBI Taxonomy" id="703511"/>
    <lineage>
        <taxon>Eukaryota</taxon>
        <taxon>Fungi</taxon>
        <taxon>Dikarya</taxon>
        <taxon>Ascomycota</taxon>
        <taxon>Pezizomycotina</taxon>
        <taxon>Dothideomycetes</taxon>
        <taxon>Dothideomycetes incertae sedis</taxon>
        <taxon>Phaeotrichales</taxon>
        <taxon>Phaeotrichaceae</taxon>
        <taxon>Trichodelitschia</taxon>
    </lineage>
</organism>
<gene>
    <name evidence="7" type="ORF">EJ06DRAFT_543901</name>
</gene>
<dbReference type="PANTHER" id="PTHR11960:SF66">
    <property type="entry name" value="EUKARYOTIC TRANSLATION INITIATION FACTOR 4E TYPE 3"/>
    <property type="match status" value="1"/>
</dbReference>
<keyword evidence="4 5" id="KW-0648">Protein biosynthesis</keyword>
<keyword evidence="8" id="KW-1185">Reference proteome</keyword>
<dbReference type="SUPFAM" id="SSF55418">
    <property type="entry name" value="eIF4e-like"/>
    <property type="match status" value="1"/>
</dbReference>
<feature type="compositionally biased region" description="Polar residues" evidence="6">
    <location>
        <begin position="1"/>
        <end position="26"/>
    </location>
</feature>
<proteinExistence type="inferred from homology"/>
<dbReference type="Pfam" id="PF01652">
    <property type="entry name" value="IF4E"/>
    <property type="match status" value="1"/>
</dbReference>
<dbReference type="OrthoDB" id="17977at2759"/>
<evidence type="ECO:0000256" key="4">
    <source>
        <dbReference type="ARBA" id="ARBA00022917"/>
    </source>
</evidence>
<evidence type="ECO:0000313" key="8">
    <source>
        <dbReference type="Proteomes" id="UP000799640"/>
    </source>
</evidence>
<dbReference type="InterPro" id="IPR023398">
    <property type="entry name" value="TIF_eIF4e-like"/>
</dbReference>
<dbReference type="InterPro" id="IPR001040">
    <property type="entry name" value="TIF_eIF_4E"/>
</dbReference>
<dbReference type="GO" id="GO:0003743">
    <property type="term" value="F:translation initiation factor activity"/>
    <property type="evidence" value="ECO:0007669"/>
    <property type="project" value="UniProtKB-KW"/>
</dbReference>
<evidence type="ECO:0000256" key="6">
    <source>
        <dbReference type="SAM" id="MobiDB-lite"/>
    </source>
</evidence>
<name>A0A6G1HRJ1_9PEZI</name>
<dbReference type="GO" id="GO:0016281">
    <property type="term" value="C:eukaryotic translation initiation factor 4F complex"/>
    <property type="evidence" value="ECO:0007669"/>
    <property type="project" value="TreeGrafter"/>
</dbReference>
<dbReference type="Gene3D" id="3.30.760.10">
    <property type="entry name" value="RNA Cap, Translation Initiation Factor Eif4e"/>
    <property type="match status" value="1"/>
</dbReference>
<comment type="similarity">
    <text evidence="5">Belongs to the eukaryotic initiation factor 4E family.</text>
</comment>
<reference evidence="7" key="1">
    <citation type="journal article" date="2020" name="Stud. Mycol.">
        <title>101 Dothideomycetes genomes: a test case for predicting lifestyles and emergence of pathogens.</title>
        <authorList>
            <person name="Haridas S."/>
            <person name="Albert R."/>
            <person name="Binder M."/>
            <person name="Bloem J."/>
            <person name="Labutti K."/>
            <person name="Salamov A."/>
            <person name="Andreopoulos B."/>
            <person name="Baker S."/>
            <person name="Barry K."/>
            <person name="Bills G."/>
            <person name="Bluhm B."/>
            <person name="Cannon C."/>
            <person name="Castanera R."/>
            <person name="Culley D."/>
            <person name="Daum C."/>
            <person name="Ezra D."/>
            <person name="Gonzalez J."/>
            <person name="Henrissat B."/>
            <person name="Kuo A."/>
            <person name="Liang C."/>
            <person name="Lipzen A."/>
            <person name="Lutzoni F."/>
            <person name="Magnuson J."/>
            <person name="Mondo S."/>
            <person name="Nolan M."/>
            <person name="Ohm R."/>
            <person name="Pangilinan J."/>
            <person name="Park H.-J."/>
            <person name="Ramirez L."/>
            <person name="Alfaro M."/>
            <person name="Sun H."/>
            <person name="Tritt A."/>
            <person name="Yoshinaga Y."/>
            <person name="Zwiers L.-H."/>
            <person name="Turgeon B."/>
            <person name="Goodwin S."/>
            <person name="Spatafora J."/>
            <person name="Crous P."/>
            <person name="Grigoriev I."/>
        </authorList>
    </citation>
    <scope>NUCLEOTIDE SEQUENCE</scope>
    <source>
        <strain evidence="7">CBS 262.69</strain>
    </source>
</reference>
<keyword evidence="1 5" id="KW-0396">Initiation factor</keyword>
<evidence type="ECO:0000256" key="2">
    <source>
        <dbReference type="ARBA" id="ARBA00022845"/>
    </source>
</evidence>
<protein>
    <submittedName>
        <fullName evidence="7">Translation initiation factor eIF4e</fullName>
    </submittedName>
</protein>
<feature type="region of interest" description="Disordered" evidence="6">
    <location>
        <begin position="1"/>
        <end position="33"/>
    </location>
</feature>
<dbReference type="GO" id="GO:0006417">
    <property type="term" value="P:regulation of translation"/>
    <property type="evidence" value="ECO:0007669"/>
    <property type="project" value="UniProtKB-KW"/>
</dbReference>
<dbReference type="GO" id="GO:0000340">
    <property type="term" value="F:RNA 7-methylguanosine cap binding"/>
    <property type="evidence" value="ECO:0007669"/>
    <property type="project" value="TreeGrafter"/>
</dbReference>
<sequence length="242" mass="27349">MAAPHSLQTQNIPPSIREPSTATPDSASPARGKAMVAALHRRLRPTYPLVHGWDFWHDRQNRKAGSEASTTRYEDRLVKLHSITDVKHFWELYNNFDLSDLPLRDSVHLFKQGVKPLWEDARNVRGGAWTFRVPKERAGEFWQHVSLLAIGEKLQDAVSSSRTTFVDDICGLSYSVRFNSVLITIWNRDADHAEGIQRILDTTLENMPEGLVPSTPTGYYYKKHSEHSGFTAPGVARTRSAA</sequence>